<dbReference type="Proteomes" id="UP000002668">
    <property type="component" value="Genome"/>
</dbReference>
<evidence type="ECO:0000313" key="2">
    <source>
        <dbReference type="Proteomes" id="UP000002668"/>
    </source>
</evidence>
<evidence type="ECO:0000313" key="1">
    <source>
        <dbReference type="EMBL" id="CBY00048.1"/>
    </source>
</evidence>
<protein>
    <submittedName>
        <fullName evidence="1">Predicted protein</fullName>
    </submittedName>
</protein>
<dbReference type="AlphaFoldDB" id="E5A8V3"/>
<reference evidence="2" key="1">
    <citation type="journal article" date="2011" name="Nat. Commun.">
        <title>Effector diversification within compartments of the Leptosphaeria maculans genome affected by Repeat-Induced Point mutations.</title>
        <authorList>
            <person name="Rouxel T."/>
            <person name="Grandaubert J."/>
            <person name="Hane J.K."/>
            <person name="Hoede C."/>
            <person name="van de Wouw A.P."/>
            <person name="Couloux A."/>
            <person name="Dominguez V."/>
            <person name="Anthouard V."/>
            <person name="Bally P."/>
            <person name="Bourras S."/>
            <person name="Cozijnsen A.J."/>
            <person name="Ciuffetti L.M."/>
            <person name="Degrave A."/>
            <person name="Dilmaghani A."/>
            <person name="Duret L."/>
            <person name="Fudal I."/>
            <person name="Goodwin S.B."/>
            <person name="Gout L."/>
            <person name="Glaser N."/>
            <person name="Linglin J."/>
            <person name="Kema G.H.J."/>
            <person name="Lapalu N."/>
            <person name="Lawrence C.B."/>
            <person name="May K."/>
            <person name="Meyer M."/>
            <person name="Ollivier B."/>
            <person name="Poulain J."/>
            <person name="Schoch C.L."/>
            <person name="Simon A."/>
            <person name="Spatafora J.W."/>
            <person name="Stachowiak A."/>
            <person name="Turgeon B.G."/>
            <person name="Tyler B.M."/>
            <person name="Vincent D."/>
            <person name="Weissenbach J."/>
            <person name="Amselem J."/>
            <person name="Quesneville H."/>
            <person name="Oliver R.P."/>
            <person name="Wincker P."/>
            <person name="Balesdent M.-H."/>
            <person name="Howlett B.J."/>
        </authorList>
    </citation>
    <scope>NUCLEOTIDE SEQUENCE [LARGE SCALE GENOMIC DNA]</scope>
    <source>
        <strain evidence="2">JN3 / isolate v23.1.3 / race Av1-4-5-6-7-8</strain>
    </source>
</reference>
<gene>
    <name evidence="1" type="ORF">LEMA_uP076370.1</name>
</gene>
<dbReference type="InParanoid" id="E5A8V3"/>
<keyword evidence="2" id="KW-1185">Reference proteome</keyword>
<name>E5A8V3_LEPMJ</name>
<accession>E5A8V3</accession>
<dbReference type="HOGENOM" id="CLU_3320183_0_0_1"/>
<sequence length="39" mass="4253">MLTEAPVLFQIQAINLMDFDLVFADLVPGVSVTVTMSLI</sequence>
<dbReference type="VEuPathDB" id="FungiDB:LEMA_uP076370.1"/>
<organism evidence="2">
    <name type="scientific">Leptosphaeria maculans (strain JN3 / isolate v23.1.3 / race Av1-4-5-6-7-8)</name>
    <name type="common">Blackleg fungus</name>
    <name type="synonym">Phoma lingam</name>
    <dbReference type="NCBI Taxonomy" id="985895"/>
    <lineage>
        <taxon>Eukaryota</taxon>
        <taxon>Fungi</taxon>
        <taxon>Dikarya</taxon>
        <taxon>Ascomycota</taxon>
        <taxon>Pezizomycotina</taxon>
        <taxon>Dothideomycetes</taxon>
        <taxon>Pleosporomycetidae</taxon>
        <taxon>Pleosporales</taxon>
        <taxon>Pleosporineae</taxon>
        <taxon>Leptosphaeriaceae</taxon>
        <taxon>Plenodomus</taxon>
        <taxon>Plenodomus lingam/Leptosphaeria maculans species complex</taxon>
    </lineage>
</organism>
<dbReference type="EMBL" id="FP929137">
    <property type="protein sequence ID" value="CBY00048.1"/>
    <property type="molecule type" value="Genomic_DNA"/>
</dbReference>
<proteinExistence type="predicted"/>